<dbReference type="RefSeq" id="YP_009301903.1">
    <property type="nucleotide sequence ID" value="NC_031238.1"/>
</dbReference>
<gene>
    <name evidence="1" type="ORF">PBI_CATALINA_81</name>
</gene>
<protein>
    <submittedName>
        <fullName evidence="1">Uncharacterized protein</fullName>
    </submittedName>
</protein>
<proteinExistence type="predicted"/>
<sequence length="56" mass="6062">MQVFAEGSEVVDAVFHRDGHAAIGIVKRAGPTATLVEWPDGQRELCDNDELIANPD</sequence>
<organism evidence="1 2">
    <name type="scientific">Mycobacterium phage Catalina</name>
    <dbReference type="NCBI Taxonomy" id="1792253"/>
    <lineage>
        <taxon>Viruses</taxon>
        <taxon>Duplodnaviria</taxon>
        <taxon>Heunggongvirae</taxon>
        <taxon>Uroviricota</taxon>
        <taxon>Caudoviricetes</taxon>
        <taxon>Fromanvirus</taxon>
        <taxon>Fromanvirus packman</taxon>
    </lineage>
</organism>
<dbReference type="EMBL" id="KU613353">
    <property type="protein sequence ID" value="AMO43848.1"/>
    <property type="molecule type" value="Genomic_DNA"/>
</dbReference>
<reference evidence="1 2" key="1">
    <citation type="submission" date="2016-01" db="EMBL/GenBank/DDBJ databases">
        <authorList>
            <person name="Cotto-Rosario A."/>
            <person name="Gomez-Fuentes N."/>
            <person name="Berrios-Ruiz J."/>
            <person name="Caceres-Velazquez C."/>
            <person name="Casiano-Real M."/>
            <person name="Cotto-Berrios I."/>
            <person name="Crespo-Vega V."/>
            <person name="DeJesus-David M."/>
            <person name="DelToro-Sanchez C.J."/>
            <person name="Diaz-Morales C.J."/>
            <person name="Espada-Ramos M."/>
            <person name="Feliciano-Torres M.J."/>
            <person name="Fernandez-Rodriguez P.M."/>
            <person name="Fernandez-Martinez M."/>
            <person name="Figueroa-Concepcion D."/>
            <person name="Figueroa-Bermudez M.L."/>
            <person name="Garcia-Delgado K."/>
            <person name="Nunez-Rodriguez C."/>
            <person name="Quiles-Santiago A.M."/>
            <person name="Rodriguez-Gonzalez A."/>
            <person name="Santiago-Burgos D."/>
            <person name="Solivan-Perez E."/>
            <person name="Torres-Vazquez A."/>
            <person name="Verdejo-Lopez V."/>
            <person name="Vazquez E."/>
            <person name="Rubin M.R."/>
            <person name="Ware V.C."/>
            <person name="Bradley K.W."/>
            <person name="Asai D.J."/>
            <person name="Bowman C.A."/>
            <person name="Russell D.A."/>
            <person name="Pope W.H."/>
            <person name="Jacobs-Sera D."/>
            <person name="Hendrix R.W."/>
            <person name="Hatfull G.F."/>
        </authorList>
    </citation>
    <scope>NUCLEOTIDE SEQUENCE [LARGE SCALE GENOMIC DNA]</scope>
</reference>
<evidence type="ECO:0000313" key="1">
    <source>
        <dbReference type="EMBL" id="AMO43848.1"/>
    </source>
</evidence>
<accession>A0A127KP05</accession>
<dbReference type="OrthoDB" id="36846at10239"/>
<evidence type="ECO:0000313" key="2">
    <source>
        <dbReference type="Proteomes" id="UP000201448"/>
    </source>
</evidence>
<dbReference type="Proteomes" id="UP000201448">
    <property type="component" value="Segment"/>
</dbReference>
<dbReference type="KEGG" id="vg:29122831"/>
<dbReference type="GeneID" id="29122831"/>
<name>A0A127KP05_9CAUD</name>